<dbReference type="PROSITE" id="PS00194">
    <property type="entry name" value="THIOREDOXIN_1"/>
    <property type="match status" value="1"/>
</dbReference>
<dbReference type="RefSeq" id="WP_179446691.1">
    <property type="nucleotide sequence ID" value="NZ_JACBZS010000002.1"/>
</dbReference>
<dbReference type="SUPFAM" id="SSF52833">
    <property type="entry name" value="Thioredoxin-like"/>
    <property type="match status" value="1"/>
</dbReference>
<evidence type="ECO:0000313" key="3">
    <source>
        <dbReference type="Proteomes" id="UP000527616"/>
    </source>
</evidence>
<evidence type="ECO:0000259" key="1">
    <source>
        <dbReference type="Pfam" id="PF00462"/>
    </source>
</evidence>
<dbReference type="InterPro" id="IPR036249">
    <property type="entry name" value="Thioredoxin-like_sf"/>
</dbReference>
<dbReference type="CDD" id="cd02976">
    <property type="entry name" value="NrdH"/>
    <property type="match status" value="1"/>
</dbReference>
<dbReference type="Gene3D" id="3.40.30.10">
    <property type="entry name" value="Glutaredoxin"/>
    <property type="match status" value="1"/>
</dbReference>
<gene>
    <name evidence="2" type="ORF">GGQ54_003328</name>
</gene>
<evidence type="ECO:0000313" key="2">
    <source>
        <dbReference type="EMBL" id="NYI72714.1"/>
    </source>
</evidence>
<name>A0A7Z0DCB7_9ACTN</name>
<comment type="caution">
    <text evidence="2">The sequence shown here is derived from an EMBL/GenBank/DDBJ whole genome shotgun (WGS) entry which is preliminary data.</text>
</comment>
<dbReference type="EMBL" id="JACBZS010000002">
    <property type="protein sequence ID" value="NYI72714.1"/>
    <property type="molecule type" value="Genomic_DNA"/>
</dbReference>
<sequence length="74" mass="7771">MIVTVYTKPGCGPCRATQRALTAAGIDFRAVDLTANADALAHVRQLGYSSAPVVEASATHWAGFQPDKIIALKS</sequence>
<accession>A0A7Z0DCB7</accession>
<dbReference type="InterPro" id="IPR017937">
    <property type="entry name" value="Thioredoxin_CS"/>
</dbReference>
<dbReference type="Pfam" id="PF00462">
    <property type="entry name" value="Glutaredoxin"/>
    <property type="match status" value="1"/>
</dbReference>
<protein>
    <submittedName>
        <fullName evidence="2">Glutaredoxin-like protein NrdH</fullName>
    </submittedName>
</protein>
<dbReference type="Proteomes" id="UP000527616">
    <property type="component" value="Unassembled WGS sequence"/>
</dbReference>
<dbReference type="PROSITE" id="PS51354">
    <property type="entry name" value="GLUTAREDOXIN_2"/>
    <property type="match status" value="1"/>
</dbReference>
<reference evidence="2 3" key="1">
    <citation type="submission" date="2020-07" db="EMBL/GenBank/DDBJ databases">
        <title>Sequencing the genomes of 1000 actinobacteria strains.</title>
        <authorList>
            <person name="Klenk H.-P."/>
        </authorList>
    </citation>
    <scope>NUCLEOTIDE SEQUENCE [LARGE SCALE GENOMIC DNA]</scope>
    <source>
        <strain evidence="2 3">DSM 103164</strain>
    </source>
</reference>
<organism evidence="2 3">
    <name type="scientific">Naumannella cuiyingiana</name>
    <dbReference type="NCBI Taxonomy" id="1347891"/>
    <lineage>
        <taxon>Bacteria</taxon>
        <taxon>Bacillati</taxon>
        <taxon>Actinomycetota</taxon>
        <taxon>Actinomycetes</taxon>
        <taxon>Propionibacteriales</taxon>
        <taxon>Propionibacteriaceae</taxon>
        <taxon>Naumannella</taxon>
    </lineage>
</organism>
<dbReference type="AlphaFoldDB" id="A0A7Z0DCB7"/>
<proteinExistence type="predicted"/>
<keyword evidence="3" id="KW-1185">Reference proteome</keyword>
<feature type="domain" description="Glutaredoxin" evidence="1">
    <location>
        <begin position="3"/>
        <end position="59"/>
    </location>
</feature>
<dbReference type="InterPro" id="IPR002109">
    <property type="entry name" value="Glutaredoxin"/>
</dbReference>